<sequence length="395" mass="44500">MASEHKKRIVCLDVIKTWSIFFVLLIHMVGVMPSFPKTWWAAAFTIFTVSSVPLFLMVNGALLLNRPFSFQKWRNRLISLIVLTCIWKVIGLAFCHFFWDFDDVAVTPRIVIEYLFGGDPPYWQLKYLWFMNMYIGLYAFLPLWKHLFDCKDARYLKLGFVITLICTFGSPTFSMVLKPLDTILGTGGFSTVLAHLPVFVPMSENAVYVVYFFVGGLLYRSFILGNSAAMPTKGRIASLLHGNTKTILALGAISYAILLLLNRYQVAYLHPNQAADLGSFFTVTPNYTNVFTLFLSSSLYLILLNVQYPHSIAAISETIGKRTFGIYILHIFSLFIVQITVGDHPISPFIPNGSELPPLLTMVFLLAIIAICLAVTTIVVAAIERIPLINRLLPK</sequence>
<keyword evidence="3" id="KW-0012">Acyltransferase</keyword>
<dbReference type="InterPro" id="IPR002656">
    <property type="entry name" value="Acyl_transf_3_dom"/>
</dbReference>
<keyword evidence="1" id="KW-0472">Membrane</keyword>
<feature type="transmembrane region" description="Helical" evidence="1">
    <location>
        <begin position="361"/>
        <end position="383"/>
    </location>
</feature>
<dbReference type="RefSeq" id="WP_273190555.1">
    <property type="nucleotide sequence ID" value="NZ_DYUZ01000029.1"/>
</dbReference>
<dbReference type="GO" id="GO:0016747">
    <property type="term" value="F:acyltransferase activity, transferring groups other than amino-acyl groups"/>
    <property type="evidence" value="ECO:0007669"/>
    <property type="project" value="InterPro"/>
</dbReference>
<dbReference type="EMBL" id="DYUZ01000029">
    <property type="protein sequence ID" value="HJG37663.1"/>
    <property type="molecule type" value="Genomic_DNA"/>
</dbReference>
<feature type="transmembrane region" description="Helical" evidence="1">
    <location>
        <begin position="206"/>
        <end position="225"/>
    </location>
</feature>
<feature type="transmembrane region" description="Helical" evidence="1">
    <location>
        <begin position="324"/>
        <end position="341"/>
    </location>
</feature>
<protein>
    <submittedName>
        <fullName evidence="3">Acyltransferase</fullName>
    </submittedName>
</protein>
<feature type="transmembrane region" description="Helical" evidence="1">
    <location>
        <begin position="39"/>
        <end position="65"/>
    </location>
</feature>
<organism evidence="3 4">
    <name type="scientific">Enorma phocaeensis</name>
    <dbReference type="NCBI Taxonomy" id="1871019"/>
    <lineage>
        <taxon>Bacteria</taxon>
        <taxon>Bacillati</taxon>
        <taxon>Actinomycetota</taxon>
        <taxon>Coriobacteriia</taxon>
        <taxon>Coriobacteriales</taxon>
        <taxon>Coriobacteriaceae</taxon>
        <taxon>Enorma</taxon>
    </lineage>
</organism>
<reference evidence="3" key="1">
    <citation type="journal article" date="2021" name="PeerJ">
        <title>Extensive microbial diversity within the chicken gut microbiome revealed by metagenomics and culture.</title>
        <authorList>
            <person name="Gilroy R."/>
            <person name="Ravi A."/>
            <person name="Getino M."/>
            <person name="Pursley I."/>
            <person name="Horton D.L."/>
            <person name="Alikhan N.F."/>
            <person name="Baker D."/>
            <person name="Gharbi K."/>
            <person name="Hall N."/>
            <person name="Watson M."/>
            <person name="Adriaenssens E.M."/>
            <person name="Foster-Nyarko E."/>
            <person name="Jarju S."/>
            <person name="Secka A."/>
            <person name="Antonio M."/>
            <person name="Oren A."/>
            <person name="Chaudhuri R.R."/>
            <person name="La Ragione R."/>
            <person name="Hildebrand F."/>
            <person name="Pallen M.J."/>
        </authorList>
    </citation>
    <scope>NUCLEOTIDE SEQUENCE</scope>
    <source>
        <strain evidence="3">ChiHjej13B12-9602</strain>
    </source>
</reference>
<name>A0A921IUZ1_9ACTN</name>
<feature type="transmembrane region" description="Helical" evidence="1">
    <location>
        <begin position="127"/>
        <end position="144"/>
    </location>
</feature>
<keyword evidence="3" id="KW-0808">Transferase</keyword>
<feature type="domain" description="Acyltransferase 3" evidence="2">
    <location>
        <begin position="10"/>
        <end position="375"/>
    </location>
</feature>
<gene>
    <name evidence="3" type="ORF">K8V70_07385</name>
</gene>
<feature type="transmembrane region" description="Helical" evidence="1">
    <location>
        <begin position="77"/>
        <end position="99"/>
    </location>
</feature>
<feature type="transmembrane region" description="Helical" evidence="1">
    <location>
        <begin position="156"/>
        <end position="177"/>
    </location>
</feature>
<keyword evidence="1" id="KW-0812">Transmembrane</keyword>
<proteinExistence type="predicted"/>
<accession>A0A921IUZ1</accession>
<evidence type="ECO:0000259" key="2">
    <source>
        <dbReference type="Pfam" id="PF01757"/>
    </source>
</evidence>
<feature type="transmembrane region" description="Helical" evidence="1">
    <location>
        <begin position="286"/>
        <end position="303"/>
    </location>
</feature>
<feature type="transmembrane region" description="Helical" evidence="1">
    <location>
        <begin position="246"/>
        <end position="266"/>
    </location>
</feature>
<feature type="transmembrane region" description="Helical" evidence="1">
    <location>
        <begin position="12"/>
        <end position="33"/>
    </location>
</feature>
<dbReference type="Pfam" id="PF01757">
    <property type="entry name" value="Acyl_transf_3"/>
    <property type="match status" value="1"/>
</dbReference>
<dbReference type="Proteomes" id="UP000753256">
    <property type="component" value="Unassembled WGS sequence"/>
</dbReference>
<comment type="caution">
    <text evidence="3">The sequence shown here is derived from an EMBL/GenBank/DDBJ whole genome shotgun (WGS) entry which is preliminary data.</text>
</comment>
<evidence type="ECO:0000313" key="4">
    <source>
        <dbReference type="Proteomes" id="UP000753256"/>
    </source>
</evidence>
<evidence type="ECO:0000256" key="1">
    <source>
        <dbReference type="SAM" id="Phobius"/>
    </source>
</evidence>
<keyword evidence="1" id="KW-1133">Transmembrane helix</keyword>
<evidence type="ECO:0000313" key="3">
    <source>
        <dbReference type="EMBL" id="HJG37663.1"/>
    </source>
</evidence>
<dbReference type="AlphaFoldDB" id="A0A921IUZ1"/>
<reference evidence="3" key="2">
    <citation type="submission" date="2021-09" db="EMBL/GenBank/DDBJ databases">
        <authorList>
            <person name="Gilroy R."/>
        </authorList>
    </citation>
    <scope>NUCLEOTIDE SEQUENCE</scope>
    <source>
        <strain evidence="3">ChiHjej13B12-9602</strain>
    </source>
</reference>